<comment type="caution">
    <text evidence="3">The sequence shown here is derived from an EMBL/GenBank/DDBJ whole genome shotgun (WGS) entry which is preliminary data.</text>
</comment>
<feature type="coiled-coil region" evidence="1">
    <location>
        <begin position="105"/>
        <end position="132"/>
    </location>
</feature>
<keyword evidence="1" id="KW-0175">Coiled coil</keyword>
<feature type="transmembrane region" description="Helical" evidence="2">
    <location>
        <begin position="134"/>
        <end position="150"/>
    </location>
</feature>
<evidence type="ECO:0000256" key="1">
    <source>
        <dbReference type="SAM" id="Coils"/>
    </source>
</evidence>
<evidence type="ECO:0000256" key="2">
    <source>
        <dbReference type="SAM" id="Phobius"/>
    </source>
</evidence>
<keyword evidence="2" id="KW-0812">Transmembrane</keyword>
<keyword evidence="2" id="KW-1133">Transmembrane helix</keyword>
<dbReference type="RefSeq" id="WP_379041941.1">
    <property type="nucleotide sequence ID" value="NZ_JBHSKW010000018.1"/>
</dbReference>
<evidence type="ECO:0000313" key="4">
    <source>
        <dbReference type="Proteomes" id="UP001597546"/>
    </source>
</evidence>
<evidence type="ECO:0000313" key="3">
    <source>
        <dbReference type="EMBL" id="MFD2731094.1"/>
    </source>
</evidence>
<sequence>MKLMVAIGFLCLSGCKLIKQKERVLKDSLFKSNTVQEIEAKQKAQLHTHIFWNDKIDHKIFIIADAPFRWHIDSGLSAGPGHYQVYSQKQQKGSLAKEQQSENTLSVQHQLYKKEEQRIKQLNKNVEKTNINGGYWWIALFILIIGILYAKKRFF</sequence>
<keyword evidence="2" id="KW-0472">Membrane</keyword>
<accession>A0ABW5TQ94</accession>
<evidence type="ECO:0008006" key="5">
    <source>
        <dbReference type="Google" id="ProtNLM"/>
    </source>
</evidence>
<organism evidence="3 4">
    <name type="scientific">Pedobacter alpinus</name>
    <dbReference type="NCBI Taxonomy" id="1590643"/>
    <lineage>
        <taxon>Bacteria</taxon>
        <taxon>Pseudomonadati</taxon>
        <taxon>Bacteroidota</taxon>
        <taxon>Sphingobacteriia</taxon>
        <taxon>Sphingobacteriales</taxon>
        <taxon>Sphingobacteriaceae</taxon>
        <taxon>Pedobacter</taxon>
    </lineage>
</organism>
<proteinExistence type="predicted"/>
<protein>
    <recommendedName>
        <fullName evidence="5">Lipoprotein</fullName>
    </recommendedName>
</protein>
<dbReference type="Proteomes" id="UP001597546">
    <property type="component" value="Unassembled WGS sequence"/>
</dbReference>
<dbReference type="EMBL" id="JBHULV010000014">
    <property type="protein sequence ID" value="MFD2731094.1"/>
    <property type="molecule type" value="Genomic_DNA"/>
</dbReference>
<name>A0ABW5TQ94_9SPHI</name>
<keyword evidence="4" id="KW-1185">Reference proteome</keyword>
<gene>
    <name evidence="3" type="ORF">ACFSSE_05195</name>
</gene>
<reference evidence="4" key="1">
    <citation type="journal article" date="2019" name="Int. J. Syst. Evol. Microbiol.">
        <title>The Global Catalogue of Microorganisms (GCM) 10K type strain sequencing project: providing services to taxonomists for standard genome sequencing and annotation.</title>
        <authorList>
            <consortium name="The Broad Institute Genomics Platform"/>
            <consortium name="The Broad Institute Genome Sequencing Center for Infectious Disease"/>
            <person name="Wu L."/>
            <person name="Ma J."/>
        </authorList>
    </citation>
    <scope>NUCLEOTIDE SEQUENCE [LARGE SCALE GENOMIC DNA]</scope>
    <source>
        <strain evidence="4">KCTC 42456</strain>
    </source>
</reference>